<dbReference type="Pfam" id="PF00990">
    <property type="entry name" value="GGDEF"/>
    <property type="match status" value="1"/>
</dbReference>
<evidence type="ECO:0000313" key="4">
    <source>
        <dbReference type="EMBL" id="GAP08711.1"/>
    </source>
</evidence>
<evidence type="ECO:0000259" key="3">
    <source>
        <dbReference type="PROSITE" id="PS50887"/>
    </source>
</evidence>
<keyword evidence="7" id="KW-1185">Reference proteome</keyword>
<dbReference type="GO" id="GO:0052621">
    <property type="term" value="F:diguanylate cyclase activity"/>
    <property type="evidence" value="ECO:0007669"/>
    <property type="project" value="TreeGrafter"/>
</dbReference>
<feature type="transmembrane region" description="Helical" evidence="1">
    <location>
        <begin position="148"/>
        <end position="167"/>
    </location>
</feature>
<feature type="domain" description="GGDEF" evidence="3">
    <location>
        <begin position="384"/>
        <end position="518"/>
    </location>
</feature>
<dbReference type="CDD" id="cd00130">
    <property type="entry name" value="PAS"/>
    <property type="match status" value="1"/>
</dbReference>
<dbReference type="SMART" id="SM00267">
    <property type="entry name" value="GGDEF"/>
    <property type="match status" value="1"/>
</dbReference>
<name>A0A0M8JPA1_9CHLR</name>
<dbReference type="Gene3D" id="3.30.450.20">
    <property type="entry name" value="PAS domain"/>
    <property type="match status" value="1"/>
</dbReference>
<feature type="transmembrane region" description="Helical" evidence="1">
    <location>
        <begin position="179"/>
        <end position="200"/>
    </location>
</feature>
<evidence type="ECO:0000259" key="2">
    <source>
        <dbReference type="PROSITE" id="PS50113"/>
    </source>
</evidence>
<dbReference type="PROSITE" id="PS50887">
    <property type="entry name" value="GGDEF"/>
    <property type="match status" value="1"/>
</dbReference>
<feature type="transmembrane region" description="Helical" evidence="1">
    <location>
        <begin position="99"/>
        <end position="117"/>
    </location>
</feature>
<evidence type="ECO:0000313" key="6">
    <source>
        <dbReference type="EMBL" id="HCE16456.1"/>
    </source>
</evidence>
<dbReference type="PANTHER" id="PTHR45138">
    <property type="entry name" value="REGULATORY COMPONENTS OF SENSORY TRANSDUCTION SYSTEM"/>
    <property type="match status" value="1"/>
</dbReference>
<dbReference type="EMBL" id="DF967968">
    <property type="protein sequence ID" value="GAP08748.1"/>
    <property type="molecule type" value="Genomic_DNA"/>
</dbReference>
<dbReference type="GO" id="GO:0005886">
    <property type="term" value="C:plasma membrane"/>
    <property type="evidence" value="ECO:0007669"/>
    <property type="project" value="TreeGrafter"/>
</dbReference>
<dbReference type="GO" id="GO:1902201">
    <property type="term" value="P:negative regulation of bacterial-type flagellum-dependent cell motility"/>
    <property type="evidence" value="ECO:0007669"/>
    <property type="project" value="TreeGrafter"/>
</dbReference>
<feature type="transmembrane region" description="Helical" evidence="1">
    <location>
        <begin position="39"/>
        <end position="56"/>
    </location>
</feature>
<dbReference type="InterPro" id="IPR000014">
    <property type="entry name" value="PAS"/>
</dbReference>
<dbReference type="InterPro" id="IPR035965">
    <property type="entry name" value="PAS-like_dom_sf"/>
</dbReference>
<dbReference type="Proteomes" id="UP000253922">
    <property type="component" value="Unassembled WGS sequence"/>
</dbReference>
<evidence type="ECO:0000313" key="7">
    <source>
        <dbReference type="Proteomes" id="UP000253922"/>
    </source>
</evidence>
<dbReference type="CDD" id="cd01949">
    <property type="entry name" value="GGDEF"/>
    <property type="match status" value="1"/>
</dbReference>
<feature type="transmembrane region" description="Helical" evidence="1">
    <location>
        <begin position="220"/>
        <end position="242"/>
    </location>
</feature>
<evidence type="ECO:0000256" key="1">
    <source>
        <dbReference type="SAM" id="Phobius"/>
    </source>
</evidence>
<proteinExistence type="predicted"/>
<dbReference type="Gene3D" id="3.30.70.270">
    <property type="match status" value="1"/>
</dbReference>
<reference evidence="6 8" key="3">
    <citation type="journal article" date="2018" name="Nat. Biotechnol.">
        <title>A standardized bacterial taxonomy based on genome phylogeny substantially revises the tree of life.</title>
        <authorList>
            <person name="Parks D.H."/>
            <person name="Chuvochina M."/>
            <person name="Waite D.W."/>
            <person name="Rinke C."/>
            <person name="Skarshewski A."/>
            <person name="Chaumeil P.A."/>
            <person name="Hugenholtz P."/>
        </authorList>
    </citation>
    <scope>NUCLEOTIDE SEQUENCE [LARGE SCALE GENOMIC DNA]</scope>
    <source>
        <strain evidence="6">UBA8781</strain>
    </source>
</reference>
<keyword evidence="1" id="KW-1133">Transmembrane helix</keyword>
<keyword evidence="1" id="KW-0472">Membrane</keyword>
<accession>A0A0M8JPA1</accession>
<feature type="transmembrane region" description="Helical" evidence="1">
    <location>
        <begin position="6"/>
        <end position="27"/>
    </location>
</feature>
<evidence type="ECO:0000313" key="8">
    <source>
        <dbReference type="Proteomes" id="UP000264141"/>
    </source>
</evidence>
<dbReference type="Pfam" id="PF08448">
    <property type="entry name" value="PAS_4"/>
    <property type="match status" value="1"/>
</dbReference>
<dbReference type="Proteomes" id="UP000264141">
    <property type="component" value="Unassembled WGS sequence"/>
</dbReference>
<feature type="transmembrane region" description="Helical" evidence="1">
    <location>
        <begin position="68"/>
        <end position="87"/>
    </location>
</feature>
<keyword evidence="1" id="KW-0812">Transmembrane</keyword>
<sequence length="536" mass="60511">MLMDLAVFRFTLPYLLSALASVWIAILAFRRRGVTGGQAFGWLALAETIWTLGYIFQRFSSTLTMQLFWNNVQFLGAVTSPLAFFFFSQCYTRRETRMLPGWRVLMLVALALLGLIWSDSLHHLFRVQPHLVPSEPLPVLVFTNGPLFFLYPLIGYPLLIAGTYRIVVNYVTAPRIFRLQIATVLVGVLIPWITTVITWLDLVPLRLHDITPLTFGISNLIVGWALFRFGLFDLIPVAYATLVESMADGVLVVDGEERIIDMNLAAQKMLGLRFLPSLGMPLSAIQWPLAALLNAPQAFSSVQELELTPAGESRWVEVRFIALQDNAQTMQGKLIVLHDITEQKQAEDRLKEMALTDYLTGVYNRRHFFTLAETEFERTRRTRHPLSIILLDIDHFKTVNDTLGHAAGDRALQALARHCHKHLRPYDILARYGGEEFILLLPNTNENEAYAIADRLRMGLAQEADFNPPGLAPVTISSGIAELFTSQAETLDRLIECADSALYRAKQQGRDRACTFQNASAMDFNVRSESLQTPRE</sequence>
<dbReference type="NCBIfam" id="TIGR00229">
    <property type="entry name" value="sensory_box"/>
    <property type="match status" value="1"/>
</dbReference>
<dbReference type="STRING" id="229919.GCA_001050195_03553"/>
<dbReference type="FunFam" id="3.30.70.270:FF:000001">
    <property type="entry name" value="Diguanylate cyclase domain protein"/>
    <property type="match status" value="1"/>
</dbReference>
<dbReference type="EMBL" id="DF967968">
    <property type="protein sequence ID" value="GAP08711.1"/>
    <property type="molecule type" value="Genomic_DNA"/>
</dbReference>
<dbReference type="Pfam" id="PF16927">
    <property type="entry name" value="HisKA_7TM"/>
    <property type="match status" value="1"/>
</dbReference>
<dbReference type="PANTHER" id="PTHR45138:SF9">
    <property type="entry name" value="DIGUANYLATE CYCLASE DGCM-RELATED"/>
    <property type="match status" value="1"/>
</dbReference>
<dbReference type="NCBIfam" id="TIGR00254">
    <property type="entry name" value="GGDEF"/>
    <property type="match status" value="1"/>
</dbReference>
<dbReference type="InterPro" id="IPR043128">
    <property type="entry name" value="Rev_trsase/Diguanyl_cyclase"/>
</dbReference>
<dbReference type="SUPFAM" id="SSF55785">
    <property type="entry name" value="PYP-like sensor domain (PAS domain)"/>
    <property type="match status" value="1"/>
</dbReference>
<dbReference type="InterPro" id="IPR029787">
    <property type="entry name" value="Nucleotide_cyclase"/>
</dbReference>
<dbReference type="GO" id="GO:0043709">
    <property type="term" value="P:cell adhesion involved in single-species biofilm formation"/>
    <property type="evidence" value="ECO:0007669"/>
    <property type="project" value="TreeGrafter"/>
</dbReference>
<protein>
    <submittedName>
        <fullName evidence="4">Protein containing PAS domain S-box and diguanylate cyclase (GGDEF) domain</fullName>
    </submittedName>
    <submittedName>
        <fullName evidence="6">Sensor domain-containing diguanylate cyclase</fullName>
    </submittedName>
</protein>
<dbReference type="SUPFAM" id="SSF55073">
    <property type="entry name" value="Nucleotide cyclase"/>
    <property type="match status" value="1"/>
</dbReference>
<dbReference type="PROSITE" id="PS50113">
    <property type="entry name" value="PAC"/>
    <property type="match status" value="1"/>
</dbReference>
<dbReference type="EMBL" id="DPBP01000005">
    <property type="protein sequence ID" value="HCE16456.1"/>
    <property type="molecule type" value="Genomic_DNA"/>
</dbReference>
<dbReference type="InterPro" id="IPR031621">
    <property type="entry name" value="HisKA_7TM"/>
</dbReference>
<dbReference type="InterPro" id="IPR000700">
    <property type="entry name" value="PAS-assoc_C"/>
</dbReference>
<reference evidence="7" key="2">
    <citation type="submission" date="2015-07" db="EMBL/GenBank/DDBJ databases">
        <title>Draft Genome Sequences of Anaerolinea thermolimosa IMO-1, Bellilinea caldifistulae GOMI-1, Leptolinea tardivitalis YMTK-2, Levilinea saccharolytica KIBI-1,Longilinea arvoryzae KOME-1, Previously Described as Members of the Anaerolineaceae (Chloroflexi).</title>
        <authorList>
            <person name="Sekiguchi Y."/>
            <person name="Ohashi A."/>
            <person name="Matsuura N."/>
            <person name="Tourlousse M.D."/>
        </authorList>
    </citation>
    <scope>NUCLEOTIDE SEQUENCE [LARGE SCALE GENOMIC DNA]</scope>
    <source>
        <strain evidence="7">IMO-1</strain>
    </source>
</reference>
<feature type="domain" description="PAC" evidence="2">
    <location>
        <begin position="300"/>
        <end position="352"/>
    </location>
</feature>
<dbReference type="InterPro" id="IPR013656">
    <property type="entry name" value="PAS_4"/>
</dbReference>
<dbReference type="AlphaFoldDB" id="A0A0M8JPA1"/>
<gene>
    <name evidence="4" type="ORF">ATHL_03619</name>
    <name evidence="5" type="ORF">ATHL_03656</name>
    <name evidence="6" type="ORF">DEQ80_01220</name>
</gene>
<reference evidence="4" key="1">
    <citation type="journal article" date="2015" name="Genome Announc.">
        <title>Draft Genome Sequences of Anaerolinea thermolimosa IMO-1, Bellilinea caldifistulae GOMI-1, Leptolinea tardivitalis YMTK-2, Levilinea saccharolytica KIBI-1, Longilinea arvoryzae KOME-1, Previously Described as Members of the Class Anaerolineae (Chloroflexi).</title>
        <authorList>
            <person name="Matsuura N."/>
            <person name="Tourlousse M.D."/>
            <person name="Ohashi A."/>
            <person name="Hugenholtz P."/>
            <person name="Sekiguchi Y."/>
        </authorList>
    </citation>
    <scope>NUCLEOTIDE SEQUENCE</scope>
    <source>
        <strain evidence="4">IMO-1</strain>
    </source>
</reference>
<evidence type="ECO:0000313" key="5">
    <source>
        <dbReference type="EMBL" id="GAP08748.1"/>
    </source>
</evidence>
<dbReference type="InterPro" id="IPR050469">
    <property type="entry name" value="Diguanylate_Cyclase"/>
</dbReference>
<dbReference type="InterPro" id="IPR000160">
    <property type="entry name" value="GGDEF_dom"/>
</dbReference>
<dbReference type="SMART" id="SM00091">
    <property type="entry name" value="PAS"/>
    <property type="match status" value="1"/>
</dbReference>
<organism evidence="6 8">
    <name type="scientific">Anaerolinea thermolimosa</name>
    <dbReference type="NCBI Taxonomy" id="229919"/>
    <lineage>
        <taxon>Bacteria</taxon>
        <taxon>Bacillati</taxon>
        <taxon>Chloroflexota</taxon>
        <taxon>Anaerolineae</taxon>
        <taxon>Anaerolineales</taxon>
        <taxon>Anaerolineaceae</taxon>
        <taxon>Anaerolinea</taxon>
    </lineage>
</organism>
<dbReference type="RefSeq" id="WP_062196512.1">
    <property type="nucleotide sequence ID" value="NZ_DF967968.1"/>
</dbReference>
<dbReference type="OrthoDB" id="155880at2"/>